<comment type="caution">
    <text evidence="2">The sequence shown here is derived from an EMBL/GenBank/DDBJ whole genome shotgun (WGS) entry which is preliminary data.</text>
</comment>
<proteinExistence type="predicted"/>
<protein>
    <submittedName>
        <fullName evidence="2">Transposase IS204/IS1001/IS1096/IS1165 family protein</fullName>
    </submittedName>
</protein>
<dbReference type="EMBL" id="AUZY01006603">
    <property type="protein sequence ID" value="EQD53817.1"/>
    <property type="molecule type" value="Genomic_DNA"/>
</dbReference>
<accession>T1A9X3</accession>
<dbReference type="AlphaFoldDB" id="T1A9X3"/>
<dbReference type="InterPro" id="IPR047951">
    <property type="entry name" value="Transpos_ISL3"/>
</dbReference>
<feature type="domain" description="Transposase IS204/IS1001/IS1096/IS1165 DDE" evidence="1">
    <location>
        <begin position="101"/>
        <end position="222"/>
    </location>
</feature>
<organism evidence="2">
    <name type="scientific">mine drainage metagenome</name>
    <dbReference type="NCBI Taxonomy" id="410659"/>
    <lineage>
        <taxon>unclassified sequences</taxon>
        <taxon>metagenomes</taxon>
        <taxon>ecological metagenomes</taxon>
    </lineage>
</organism>
<gene>
    <name evidence="2" type="ORF">B1B_10016</name>
</gene>
<evidence type="ECO:0000259" key="1">
    <source>
        <dbReference type="Pfam" id="PF01610"/>
    </source>
</evidence>
<dbReference type="PANTHER" id="PTHR33498">
    <property type="entry name" value="TRANSPOSASE FOR INSERTION SEQUENCE ELEMENT IS1557"/>
    <property type="match status" value="1"/>
</dbReference>
<name>T1A9X3_9ZZZZ</name>
<reference evidence="2" key="2">
    <citation type="journal article" date="2014" name="ISME J.">
        <title>Microbial stratification in low pH oxic and suboxic macroscopic growths along an acid mine drainage.</title>
        <authorList>
            <person name="Mendez-Garcia C."/>
            <person name="Mesa V."/>
            <person name="Sprenger R.R."/>
            <person name="Richter M."/>
            <person name="Diez M.S."/>
            <person name="Solano J."/>
            <person name="Bargiela R."/>
            <person name="Golyshina O.V."/>
            <person name="Manteca A."/>
            <person name="Ramos J.L."/>
            <person name="Gallego J.R."/>
            <person name="Llorente I."/>
            <person name="Martins Dos Santos V.A."/>
            <person name="Jensen O.N."/>
            <person name="Pelaez A.I."/>
            <person name="Sanchez J."/>
            <person name="Ferrer M."/>
        </authorList>
    </citation>
    <scope>NUCLEOTIDE SEQUENCE</scope>
</reference>
<sequence length="226" mass="26134">RYAGMEQFPQFATRPPAASQLDAYMDYLKRRWLEGCHTAAQLYREVNQRGFSGSRYMVRRRVATWRVTETTGLVPGKPPLCPDGLPVAAPRVIWRPSARNVVWLLLRPENARTAGQKAFLLALRNRWPELAENVALIQEFRSVLCQRRVDDLEAWVELTGENAIVPEIRRFAQNLRQDWAAVSEAIRQPWSNGQVEGQVNRLKLIKRQMYGRANFDLLRQRVLHTG</sequence>
<reference evidence="2" key="1">
    <citation type="submission" date="2013-08" db="EMBL/GenBank/DDBJ databases">
        <authorList>
            <person name="Mendez C."/>
            <person name="Richter M."/>
            <person name="Ferrer M."/>
            <person name="Sanchez J."/>
        </authorList>
    </citation>
    <scope>NUCLEOTIDE SEQUENCE</scope>
</reference>
<dbReference type="Pfam" id="PF01610">
    <property type="entry name" value="DDE_Tnp_ISL3"/>
    <property type="match status" value="1"/>
</dbReference>
<feature type="non-terminal residue" evidence="2">
    <location>
        <position position="1"/>
    </location>
</feature>
<evidence type="ECO:0000313" key="2">
    <source>
        <dbReference type="EMBL" id="EQD53817.1"/>
    </source>
</evidence>
<dbReference type="InterPro" id="IPR002560">
    <property type="entry name" value="Transposase_DDE"/>
</dbReference>
<dbReference type="PANTHER" id="PTHR33498:SF1">
    <property type="entry name" value="TRANSPOSASE FOR INSERTION SEQUENCE ELEMENT IS1557"/>
    <property type="match status" value="1"/>
</dbReference>